<evidence type="ECO:0000256" key="3">
    <source>
        <dbReference type="PROSITE-ProRule" id="PRU00339"/>
    </source>
</evidence>
<keyword evidence="1" id="KW-0677">Repeat</keyword>
<evidence type="ECO:0000259" key="4">
    <source>
        <dbReference type="Pfam" id="PF12937"/>
    </source>
</evidence>
<dbReference type="PANTHER" id="PTHR22904:SF523">
    <property type="entry name" value="STRESS-INDUCED-PHOSPHOPROTEIN 1"/>
    <property type="match status" value="1"/>
</dbReference>
<keyword evidence="2 3" id="KW-0802">TPR repeat</keyword>
<dbReference type="SUPFAM" id="SSF81383">
    <property type="entry name" value="F-box domain"/>
    <property type="match status" value="1"/>
</dbReference>
<evidence type="ECO:0000313" key="6">
    <source>
        <dbReference type="Proteomes" id="UP000287166"/>
    </source>
</evidence>
<dbReference type="Proteomes" id="UP000287166">
    <property type="component" value="Unassembled WGS sequence"/>
</dbReference>
<dbReference type="SUPFAM" id="SSF52047">
    <property type="entry name" value="RNI-like"/>
    <property type="match status" value="1"/>
</dbReference>
<feature type="domain" description="F-box" evidence="4">
    <location>
        <begin position="139"/>
        <end position="187"/>
    </location>
</feature>
<dbReference type="InterPro" id="IPR032675">
    <property type="entry name" value="LRR_dom_sf"/>
</dbReference>
<dbReference type="InterPro" id="IPR019734">
    <property type="entry name" value="TPR_rpt"/>
</dbReference>
<dbReference type="Gene3D" id="3.80.10.10">
    <property type="entry name" value="Ribonuclease Inhibitor"/>
    <property type="match status" value="1"/>
</dbReference>
<name>A0A401G6H6_9APHY</name>
<comment type="caution">
    <text evidence="5">The sequence shown here is derived from an EMBL/GenBank/DDBJ whole genome shotgun (WGS) entry which is preliminary data.</text>
</comment>
<dbReference type="InterPro" id="IPR011990">
    <property type="entry name" value="TPR-like_helical_dom_sf"/>
</dbReference>
<dbReference type="PANTHER" id="PTHR22904">
    <property type="entry name" value="TPR REPEAT CONTAINING PROTEIN"/>
    <property type="match status" value="1"/>
</dbReference>
<dbReference type="Pfam" id="PF12937">
    <property type="entry name" value="F-box-like"/>
    <property type="match status" value="1"/>
</dbReference>
<feature type="repeat" description="TPR" evidence="3">
    <location>
        <begin position="38"/>
        <end position="71"/>
    </location>
</feature>
<sequence length="576" mass="64628">MSTWKESFRRGIFSFRSNNMDDALRCFTEAIEISGKESAIYDSRAAVYEKLNRFKDALLDSKKVIDLAPNRWQGYARCSRLFLKSNKHNHALRMVQLALERVPVNDGRRLTELTALRNQIFQSVEEYQQRASRAFYHFGKLPLELAIAVFKMVLEEDHAQVISLAQVCSDWRFTILDTPSLWGTLVLSNKNPAKKAKVWRERSRGRLVALSLRDRLTDAEWVLKALKYIPLDTLRTLNVDTISLHTVRKHLSGLTCDVLRGLDVLSITRCPPSSFIEAGMQLRVLSVSDSHFVWTAAADHLTRLEEFTFDGAFRSDARPHLLWLLHQNPALRLLSLGFLSNAEQLEAASVRTLPALISLPSLTDVDIRHHDQNMNNVFQTLVAPNLRTLHFARGRTGLDEALQHLSRNGCTKSLTELRIQRCALSANVLIQFLRETVALQTLEWSYVGDGQANVVLEALAEPGIHRAAPAVQEENGAIKGAGILCPSLRQVNFSQCPDIKGGPVVRLVKTRLPVQVVSDPAGKAIAEVPKGSVVPIETIIVDGCPAVGADILPWLRSNVRVVSCVYMTKQDAKWRR</sequence>
<dbReference type="STRING" id="139825.A0A401G6H6"/>
<dbReference type="EMBL" id="BFAD01000001">
    <property type="protein sequence ID" value="GBE77754.1"/>
    <property type="molecule type" value="Genomic_DNA"/>
</dbReference>
<dbReference type="RefSeq" id="XP_027608667.1">
    <property type="nucleotide sequence ID" value="XM_027752866.1"/>
</dbReference>
<dbReference type="SMART" id="SM00028">
    <property type="entry name" value="TPR"/>
    <property type="match status" value="3"/>
</dbReference>
<dbReference type="AlphaFoldDB" id="A0A401G6H6"/>
<dbReference type="PROSITE" id="PS50005">
    <property type="entry name" value="TPR"/>
    <property type="match status" value="1"/>
</dbReference>
<evidence type="ECO:0000256" key="2">
    <source>
        <dbReference type="ARBA" id="ARBA00022803"/>
    </source>
</evidence>
<evidence type="ECO:0000313" key="5">
    <source>
        <dbReference type="EMBL" id="GBE77754.1"/>
    </source>
</evidence>
<reference evidence="5 6" key="1">
    <citation type="journal article" date="2018" name="Sci. Rep.">
        <title>Genome sequence of the cauliflower mushroom Sparassis crispa (Hanabiratake) and its association with beneficial usage.</title>
        <authorList>
            <person name="Kiyama R."/>
            <person name="Furutani Y."/>
            <person name="Kawaguchi K."/>
            <person name="Nakanishi T."/>
        </authorList>
    </citation>
    <scope>NUCLEOTIDE SEQUENCE [LARGE SCALE GENOMIC DNA]</scope>
</reference>
<dbReference type="InParanoid" id="A0A401G6H6"/>
<organism evidence="5 6">
    <name type="scientific">Sparassis crispa</name>
    <dbReference type="NCBI Taxonomy" id="139825"/>
    <lineage>
        <taxon>Eukaryota</taxon>
        <taxon>Fungi</taxon>
        <taxon>Dikarya</taxon>
        <taxon>Basidiomycota</taxon>
        <taxon>Agaricomycotina</taxon>
        <taxon>Agaricomycetes</taxon>
        <taxon>Polyporales</taxon>
        <taxon>Sparassidaceae</taxon>
        <taxon>Sparassis</taxon>
    </lineage>
</organism>
<protein>
    <recommendedName>
        <fullName evidence="4">F-box domain-containing protein</fullName>
    </recommendedName>
</protein>
<dbReference type="Gene3D" id="1.25.40.10">
    <property type="entry name" value="Tetratricopeptide repeat domain"/>
    <property type="match status" value="1"/>
</dbReference>
<keyword evidence="6" id="KW-1185">Reference proteome</keyword>
<dbReference type="InterPro" id="IPR001810">
    <property type="entry name" value="F-box_dom"/>
</dbReference>
<dbReference type="OrthoDB" id="2423701at2759"/>
<gene>
    <name evidence="5" type="ORF">SCP_0106360</name>
</gene>
<dbReference type="GO" id="GO:0051879">
    <property type="term" value="F:Hsp90 protein binding"/>
    <property type="evidence" value="ECO:0007669"/>
    <property type="project" value="TreeGrafter"/>
</dbReference>
<dbReference type="Gene3D" id="1.20.1280.50">
    <property type="match status" value="1"/>
</dbReference>
<evidence type="ECO:0000256" key="1">
    <source>
        <dbReference type="ARBA" id="ARBA00022737"/>
    </source>
</evidence>
<dbReference type="SUPFAM" id="SSF48452">
    <property type="entry name" value="TPR-like"/>
    <property type="match status" value="1"/>
</dbReference>
<accession>A0A401G6H6</accession>
<dbReference type="InterPro" id="IPR036047">
    <property type="entry name" value="F-box-like_dom_sf"/>
</dbReference>
<dbReference type="GeneID" id="38774671"/>
<proteinExistence type="predicted"/>